<feature type="domain" description="Glycosyl transferase family 51" evidence="1">
    <location>
        <begin position="83"/>
        <end position="196"/>
    </location>
</feature>
<accession>A0A9X3UMX9</accession>
<gene>
    <name evidence="2" type="ORF">OQ273_21415</name>
</gene>
<proteinExistence type="predicted"/>
<dbReference type="InterPro" id="IPR023346">
    <property type="entry name" value="Lysozyme-like_dom_sf"/>
</dbReference>
<organism evidence="2 3">
    <name type="scientific">Hoeflea prorocentri</name>
    <dbReference type="NCBI Taxonomy" id="1922333"/>
    <lineage>
        <taxon>Bacteria</taxon>
        <taxon>Pseudomonadati</taxon>
        <taxon>Pseudomonadota</taxon>
        <taxon>Alphaproteobacteria</taxon>
        <taxon>Hyphomicrobiales</taxon>
        <taxon>Rhizobiaceae</taxon>
        <taxon>Hoeflea</taxon>
    </lineage>
</organism>
<protein>
    <submittedName>
        <fullName evidence="2">Transglycosylase domain-containing protein</fullName>
    </submittedName>
</protein>
<dbReference type="RefSeq" id="WP_267992952.1">
    <property type="nucleotide sequence ID" value="NZ_JAPJZI010000001.1"/>
</dbReference>
<dbReference type="EMBL" id="JAPJZI010000001">
    <property type="protein sequence ID" value="MDA5401145.1"/>
    <property type="molecule type" value="Genomic_DNA"/>
</dbReference>
<dbReference type="Proteomes" id="UP001151234">
    <property type="component" value="Unassembled WGS sequence"/>
</dbReference>
<evidence type="ECO:0000313" key="2">
    <source>
        <dbReference type="EMBL" id="MDA5401145.1"/>
    </source>
</evidence>
<dbReference type="Pfam" id="PF00912">
    <property type="entry name" value="Transgly"/>
    <property type="match status" value="1"/>
</dbReference>
<dbReference type="InterPro" id="IPR036950">
    <property type="entry name" value="PBP_transglycosylase"/>
</dbReference>
<dbReference type="Gene3D" id="1.10.3810.10">
    <property type="entry name" value="Biosynthetic peptidoglycan transglycosylase-like"/>
    <property type="match status" value="1"/>
</dbReference>
<dbReference type="InterPro" id="IPR001264">
    <property type="entry name" value="Glyco_trans_51"/>
</dbReference>
<keyword evidence="3" id="KW-1185">Reference proteome</keyword>
<evidence type="ECO:0000259" key="1">
    <source>
        <dbReference type="Pfam" id="PF00912"/>
    </source>
</evidence>
<reference evidence="2" key="1">
    <citation type="submission" date="2022-11" db="EMBL/GenBank/DDBJ databases">
        <title>Draft genome sequence of Hoeflea poritis E7-10 and Hoeflea prorocentri PM5-8, separated from scleractinian coral Porites lutea and marine dinoflagellate.</title>
        <authorList>
            <person name="Zhang G."/>
            <person name="Wei Q."/>
            <person name="Cai L."/>
        </authorList>
    </citation>
    <scope>NUCLEOTIDE SEQUENCE</scope>
    <source>
        <strain evidence="2">PM5-8</strain>
    </source>
</reference>
<dbReference type="SUPFAM" id="SSF53955">
    <property type="entry name" value="Lysozyme-like"/>
    <property type="match status" value="1"/>
</dbReference>
<evidence type="ECO:0000313" key="3">
    <source>
        <dbReference type="Proteomes" id="UP001151234"/>
    </source>
</evidence>
<name>A0A9X3UMX9_9HYPH</name>
<dbReference type="AlphaFoldDB" id="A0A9X3UMX9"/>
<comment type="caution">
    <text evidence="2">The sequence shown here is derived from an EMBL/GenBank/DDBJ whole genome shotgun (WGS) entry which is preliminary data.</text>
</comment>
<sequence length="219" mass="23868">MRRIFKITSIAVLLFLVGVIGYGAFGYFDALSDSEELEARADGLIAEDLGGSSLGEERYRQLLVVQDPAFEQHSGVDITTPGAGITTVTQSLSKRVGFENFTPGIGKIRQIGYALGLESRLSKEQIMALWLDTLEMGRGPEGWVTGFHRMSEATFGAAPAKIEDDEYLSMLAVLISPGRYTLGTDDQALLERTNRIRRLVSGDCAPNANSDVWLQGCSQ</sequence>